<sequence>MGKKLRLFLGEYITAMVAYWICTGFIIAKLTEYFELPLGVSNILTSLSSMFLVLQPLGGVLYSKIRQKRGYLISVNLLWRVCLCFVFFSVFLSQRTGMAVFCVCLLCMQLFQQIISPAYEDWHVQAAETAHYGKFYAVREVVFMILYTVMAAVVQIAISLSEHWGQLQQGFIITGILESLLLIISIILMFRLSAPSSYANQSSGSLRMFIQVLKNRSHTAVIIANSAWSIANVFIGGLFGVYAVRVLNIDFIQLMIWGMVGNLLRTLFGPIFAKIAARIGWKQCVSNIFIIYAFLAVLLYFTTPENAFLTAPIYLSLSSLPVSGLNVGILKMRIASSTQELRSVYFSAYSLFSGGASMIGTFCSSFLISLIEAGSISLSLHSLFLLGLVLLIIPFVLFRKIPVEIPEDSN</sequence>
<name>A0A9D2S1A1_9FIRM</name>
<dbReference type="EMBL" id="DWYA01000044">
    <property type="protein sequence ID" value="HJB39604.1"/>
    <property type="molecule type" value="Genomic_DNA"/>
</dbReference>
<dbReference type="InterPro" id="IPR052528">
    <property type="entry name" value="Sugar_transport-like"/>
</dbReference>
<keyword evidence="2" id="KW-1133">Transmembrane helix</keyword>
<feature type="transmembrane region" description="Helical" evidence="2">
    <location>
        <begin position="220"/>
        <end position="245"/>
    </location>
</feature>
<dbReference type="InterPro" id="IPR036259">
    <property type="entry name" value="MFS_trans_sf"/>
</dbReference>
<dbReference type="GO" id="GO:0022857">
    <property type="term" value="F:transmembrane transporter activity"/>
    <property type="evidence" value="ECO:0007669"/>
    <property type="project" value="InterPro"/>
</dbReference>
<dbReference type="GO" id="GO:0005886">
    <property type="term" value="C:plasma membrane"/>
    <property type="evidence" value="ECO:0007669"/>
    <property type="project" value="UniProtKB-SubCell"/>
</dbReference>
<organism evidence="3 4">
    <name type="scientific">Candidatus Ruthenibacterium avium</name>
    <dbReference type="NCBI Taxonomy" id="2838751"/>
    <lineage>
        <taxon>Bacteria</taxon>
        <taxon>Bacillati</taxon>
        <taxon>Bacillota</taxon>
        <taxon>Clostridia</taxon>
        <taxon>Eubacteriales</taxon>
        <taxon>Oscillospiraceae</taxon>
        <taxon>Ruthenibacterium</taxon>
    </lineage>
</organism>
<dbReference type="SUPFAM" id="SSF103473">
    <property type="entry name" value="MFS general substrate transporter"/>
    <property type="match status" value="1"/>
</dbReference>
<dbReference type="Pfam" id="PF07690">
    <property type="entry name" value="MFS_1"/>
    <property type="match status" value="1"/>
</dbReference>
<dbReference type="Gene3D" id="1.20.1250.20">
    <property type="entry name" value="MFS general substrate transporter like domains"/>
    <property type="match status" value="2"/>
</dbReference>
<feature type="transmembrane region" description="Helical" evidence="2">
    <location>
        <begin position="70"/>
        <end position="92"/>
    </location>
</feature>
<reference evidence="3" key="2">
    <citation type="submission" date="2021-04" db="EMBL/GenBank/DDBJ databases">
        <authorList>
            <person name="Gilroy R."/>
        </authorList>
    </citation>
    <scope>NUCLEOTIDE SEQUENCE</scope>
    <source>
        <strain evidence="3">ChiBcec8-14828</strain>
    </source>
</reference>
<evidence type="ECO:0000313" key="4">
    <source>
        <dbReference type="Proteomes" id="UP000824209"/>
    </source>
</evidence>
<feature type="transmembrane region" description="Helical" evidence="2">
    <location>
        <begin position="251"/>
        <end position="272"/>
    </location>
</feature>
<protein>
    <submittedName>
        <fullName evidence="3">MFS transporter</fullName>
    </submittedName>
</protein>
<dbReference type="Proteomes" id="UP000824209">
    <property type="component" value="Unassembled WGS sequence"/>
</dbReference>
<comment type="subcellular location">
    <subcellularLocation>
        <location evidence="1">Cell membrane</location>
        <topology evidence="1">Multi-pass membrane protein</topology>
    </subcellularLocation>
</comment>
<feature type="transmembrane region" description="Helical" evidence="2">
    <location>
        <begin position="284"/>
        <end position="301"/>
    </location>
</feature>
<accession>A0A9D2S1A1</accession>
<evidence type="ECO:0000313" key="3">
    <source>
        <dbReference type="EMBL" id="HJB39604.1"/>
    </source>
</evidence>
<feature type="transmembrane region" description="Helical" evidence="2">
    <location>
        <begin position="136"/>
        <end position="158"/>
    </location>
</feature>
<reference evidence="3" key="1">
    <citation type="journal article" date="2021" name="PeerJ">
        <title>Extensive microbial diversity within the chicken gut microbiome revealed by metagenomics and culture.</title>
        <authorList>
            <person name="Gilroy R."/>
            <person name="Ravi A."/>
            <person name="Getino M."/>
            <person name="Pursley I."/>
            <person name="Horton D.L."/>
            <person name="Alikhan N.F."/>
            <person name="Baker D."/>
            <person name="Gharbi K."/>
            <person name="Hall N."/>
            <person name="Watson M."/>
            <person name="Adriaenssens E.M."/>
            <person name="Foster-Nyarko E."/>
            <person name="Jarju S."/>
            <person name="Secka A."/>
            <person name="Antonio M."/>
            <person name="Oren A."/>
            <person name="Chaudhuri R.R."/>
            <person name="La Ragione R."/>
            <person name="Hildebrand F."/>
            <person name="Pallen M.J."/>
        </authorList>
    </citation>
    <scope>NUCLEOTIDE SEQUENCE</scope>
    <source>
        <strain evidence="3">ChiBcec8-14828</strain>
    </source>
</reference>
<feature type="transmembrane region" description="Helical" evidence="2">
    <location>
        <begin position="170"/>
        <end position="190"/>
    </location>
</feature>
<evidence type="ECO:0000256" key="2">
    <source>
        <dbReference type="SAM" id="Phobius"/>
    </source>
</evidence>
<feature type="transmembrane region" description="Helical" evidence="2">
    <location>
        <begin position="344"/>
        <end position="368"/>
    </location>
</feature>
<feature type="transmembrane region" description="Helical" evidence="2">
    <location>
        <begin position="380"/>
        <end position="398"/>
    </location>
</feature>
<keyword evidence="2" id="KW-0812">Transmembrane</keyword>
<dbReference type="PANTHER" id="PTHR23526:SF2">
    <property type="entry name" value="MAJOR FACILITATOR SUPERFAMILY (MFS) PROFILE DOMAIN-CONTAINING PROTEIN"/>
    <property type="match status" value="1"/>
</dbReference>
<feature type="transmembrane region" description="Helical" evidence="2">
    <location>
        <begin position="43"/>
        <end position="63"/>
    </location>
</feature>
<feature type="transmembrane region" description="Helical" evidence="2">
    <location>
        <begin position="313"/>
        <end position="332"/>
    </location>
</feature>
<keyword evidence="2" id="KW-0472">Membrane</keyword>
<dbReference type="PANTHER" id="PTHR23526">
    <property type="entry name" value="INTEGRAL MEMBRANE TRANSPORT PROTEIN-RELATED"/>
    <property type="match status" value="1"/>
</dbReference>
<comment type="caution">
    <text evidence="3">The sequence shown here is derived from an EMBL/GenBank/DDBJ whole genome shotgun (WGS) entry which is preliminary data.</text>
</comment>
<gene>
    <name evidence="3" type="ORF">H9943_04325</name>
</gene>
<feature type="transmembrane region" description="Helical" evidence="2">
    <location>
        <begin position="12"/>
        <end position="31"/>
    </location>
</feature>
<dbReference type="InterPro" id="IPR011701">
    <property type="entry name" value="MFS"/>
</dbReference>
<feature type="transmembrane region" description="Helical" evidence="2">
    <location>
        <begin position="98"/>
        <end position="115"/>
    </location>
</feature>
<proteinExistence type="predicted"/>
<dbReference type="AlphaFoldDB" id="A0A9D2S1A1"/>
<evidence type="ECO:0000256" key="1">
    <source>
        <dbReference type="ARBA" id="ARBA00004651"/>
    </source>
</evidence>